<evidence type="ECO:0000313" key="2">
    <source>
        <dbReference type="Proteomes" id="UP001367508"/>
    </source>
</evidence>
<proteinExistence type="predicted"/>
<evidence type="ECO:0000313" key="1">
    <source>
        <dbReference type="EMBL" id="KAK7306245.1"/>
    </source>
</evidence>
<organism evidence="1 2">
    <name type="scientific">Canavalia gladiata</name>
    <name type="common">Sword bean</name>
    <name type="synonym">Dolichos gladiatus</name>
    <dbReference type="NCBI Taxonomy" id="3824"/>
    <lineage>
        <taxon>Eukaryota</taxon>
        <taxon>Viridiplantae</taxon>
        <taxon>Streptophyta</taxon>
        <taxon>Embryophyta</taxon>
        <taxon>Tracheophyta</taxon>
        <taxon>Spermatophyta</taxon>
        <taxon>Magnoliopsida</taxon>
        <taxon>eudicotyledons</taxon>
        <taxon>Gunneridae</taxon>
        <taxon>Pentapetalae</taxon>
        <taxon>rosids</taxon>
        <taxon>fabids</taxon>
        <taxon>Fabales</taxon>
        <taxon>Fabaceae</taxon>
        <taxon>Papilionoideae</taxon>
        <taxon>50 kb inversion clade</taxon>
        <taxon>NPAAA clade</taxon>
        <taxon>indigoferoid/millettioid clade</taxon>
        <taxon>Phaseoleae</taxon>
        <taxon>Canavalia</taxon>
    </lineage>
</organism>
<dbReference type="AlphaFoldDB" id="A0AAN9PNJ8"/>
<dbReference type="EMBL" id="JAYMYQ010000011">
    <property type="protein sequence ID" value="KAK7306245.1"/>
    <property type="molecule type" value="Genomic_DNA"/>
</dbReference>
<dbReference type="Proteomes" id="UP001367508">
    <property type="component" value="Unassembled WGS sequence"/>
</dbReference>
<accession>A0AAN9PNJ8</accession>
<keyword evidence="2" id="KW-1185">Reference proteome</keyword>
<name>A0AAN9PNJ8_CANGL</name>
<gene>
    <name evidence="1" type="ORF">VNO77_44171</name>
</gene>
<sequence>MFPKFQKRRGISLLLEALSEKAFADFLGILSASSKASLRSSLQILQAGVALHWEEERSCCFNCHFAFASVSDEIGLLKCWLMVSN</sequence>
<reference evidence="1 2" key="1">
    <citation type="submission" date="2024-01" db="EMBL/GenBank/DDBJ databases">
        <title>The genomes of 5 underutilized Papilionoideae crops provide insights into root nodulation and disease resistanc.</title>
        <authorList>
            <person name="Jiang F."/>
        </authorList>
    </citation>
    <scope>NUCLEOTIDE SEQUENCE [LARGE SCALE GENOMIC DNA]</scope>
    <source>
        <strain evidence="1">LVBAO_FW01</strain>
        <tissue evidence="1">Leaves</tissue>
    </source>
</reference>
<protein>
    <submittedName>
        <fullName evidence="1">Uncharacterized protein</fullName>
    </submittedName>
</protein>
<comment type="caution">
    <text evidence="1">The sequence shown here is derived from an EMBL/GenBank/DDBJ whole genome shotgun (WGS) entry which is preliminary data.</text>
</comment>